<dbReference type="GO" id="GO:0000166">
    <property type="term" value="F:nucleotide binding"/>
    <property type="evidence" value="ECO:0007669"/>
    <property type="project" value="InterPro"/>
</dbReference>
<dbReference type="PANTHER" id="PTHR47649:SF1">
    <property type="entry name" value="RIBONUCLEASE D"/>
    <property type="match status" value="1"/>
</dbReference>
<dbReference type="Pfam" id="PF01612">
    <property type="entry name" value="DNA_pol_A_exo1"/>
    <property type="match status" value="1"/>
</dbReference>
<dbReference type="InterPro" id="IPR002121">
    <property type="entry name" value="HRDC_dom"/>
</dbReference>
<dbReference type="Gene3D" id="1.10.150.80">
    <property type="entry name" value="HRDC domain"/>
    <property type="match status" value="2"/>
</dbReference>
<accession>A0A2A2EDR4</accession>
<dbReference type="PROSITE" id="PS50967">
    <property type="entry name" value="HRDC"/>
    <property type="match status" value="1"/>
</dbReference>
<sequence length="428" mass="49078">MDADPVLQTQPREGVPDVIDTVAGYMRYCERLAAAVGPLAADAERASGYRYGHGDRLIQFKREGAGIGLLDPVALNALDVDWDMFNEAVADATWILHDAKQDLPGFADLGLRPMRLFDTEIAARMLGLHRYGLAHVTEHYLGITLAKEHSAADWSYRPLSRDLRCYAALDVELLIDLDDVMTRDLIRQGKLAWAEEEFAHTLRENLRPRRPHPVPWMRISHITDLRNEPRALGIAKALWERRDELARQYDIAPTLLLPDAAIIEAAQRKPHNAAQFRSIRSLNERVRIQLGNEQDKMFERYAPIQRRVKPRVWKETIQQALEMPESALPAPPQGPTVEERANAPKSMKLWKQHHPERFRRLQACRAAVNQIAEDVRIPPDMVVKPQILRNLCWTDDPRSRDVARFLRDEGARRWQIDLLNASLTRVIM</sequence>
<dbReference type="InterPro" id="IPR036397">
    <property type="entry name" value="RNaseH_sf"/>
</dbReference>
<dbReference type="InterPro" id="IPR010997">
    <property type="entry name" value="HRDC-like_sf"/>
</dbReference>
<feature type="domain" description="HRDC" evidence="1">
    <location>
        <begin position="228"/>
        <end position="308"/>
    </location>
</feature>
<dbReference type="PANTHER" id="PTHR47649">
    <property type="entry name" value="RIBONUCLEASE D"/>
    <property type="match status" value="1"/>
</dbReference>
<reference evidence="2 3" key="1">
    <citation type="journal article" date="2017" name="ISME J.">
        <title>Unveiling bifidobacterial biogeography across the mammalian branch of the tree of life.</title>
        <authorList>
            <person name="Milani C."/>
            <person name="Mangifesta M."/>
            <person name="Mancabelli L."/>
            <person name="Lugli G.A."/>
            <person name="James K."/>
            <person name="Duranti S."/>
            <person name="Turroni F."/>
            <person name="Ferrario C."/>
            <person name="Ossiprandi M.C."/>
            <person name="van Sinderen D."/>
            <person name="Ventura M."/>
        </authorList>
    </citation>
    <scope>NUCLEOTIDE SEQUENCE [LARGE SCALE GENOMIC DNA]</scope>
    <source>
        <strain evidence="3">Ham19E</strain>
    </source>
</reference>
<dbReference type="GO" id="GO:0003676">
    <property type="term" value="F:nucleic acid binding"/>
    <property type="evidence" value="ECO:0007669"/>
    <property type="project" value="InterPro"/>
</dbReference>
<evidence type="ECO:0000313" key="3">
    <source>
        <dbReference type="Proteomes" id="UP000218399"/>
    </source>
</evidence>
<dbReference type="Pfam" id="PF00570">
    <property type="entry name" value="HRDC"/>
    <property type="match status" value="1"/>
</dbReference>
<dbReference type="GO" id="GO:0006139">
    <property type="term" value="P:nucleobase-containing compound metabolic process"/>
    <property type="evidence" value="ECO:0007669"/>
    <property type="project" value="InterPro"/>
</dbReference>
<dbReference type="AlphaFoldDB" id="A0A2A2EDR4"/>
<dbReference type="GO" id="GO:0008408">
    <property type="term" value="F:3'-5' exonuclease activity"/>
    <property type="evidence" value="ECO:0007669"/>
    <property type="project" value="InterPro"/>
</dbReference>
<name>A0A2A2EDR4_9BIFI</name>
<proteinExistence type="predicted"/>
<gene>
    <name evidence="2" type="ORF">B1526_1607</name>
</gene>
<dbReference type="InterPro" id="IPR002562">
    <property type="entry name" value="3'-5'_exonuclease_dom"/>
</dbReference>
<evidence type="ECO:0000313" key="2">
    <source>
        <dbReference type="EMBL" id="PAU67107.1"/>
    </source>
</evidence>
<dbReference type="SUPFAM" id="SSF47819">
    <property type="entry name" value="HRDC-like"/>
    <property type="match status" value="1"/>
</dbReference>
<organism evidence="2 3">
    <name type="scientific">Bifidobacterium criceti</name>
    <dbReference type="NCBI Taxonomy" id="1960969"/>
    <lineage>
        <taxon>Bacteria</taxon>
        <taxon>Bacillati</taxon>
        <taxon>Actinomycetota</taxon>
        <taxon>Actinomycetes</taxon>
        <taxon>Bifidobacteriales</taxon>
        <taxon>Bifidobacteriaceae</taxon>
        <taxon>Bifidobacterium</taxon>
    </lineage>
</organism>
<dbReference type="Gene3D" id="3.30.420.10">
    <property type="entry name" value="Ribonuclease H-like superfamily/Ribonuclease H"/>
    <property type="match status" value="1"/>
</dbReference>
<keyword evidence="3" id="KW-1185">Reference proteome</keyword>
<dbReference type="InterPro" id="IPR044876">
    <property type="entry name" value="HRDC_dom_sf"/>
</dbReference>
<dbReference type="EMBL" id="MVOH01000017">
    <property type="protein sequence ID" value="PAU67107.1"/>
    <property type="molecule type" value="Genomic_DNA"/>
</dbReference>
<comment type="caution">
    <text evidence="2">The sequence shown here is derived from an EMBL/GenBank/DDBJ whole genome shotgun (WGS) entry which is preliminary data.</text>
</comment>
<dbReference type="SMART" id="SM00474">
    <property type="entry name" value="35EXOc"/>
    <property type="match status" value="1"/>
</dbReference>
<dbReference type="SUPFAM" id="SSF53098">
    <property type="entry name" value="Ribonuclease H-like"/>
    <property type="match status" value="1"/>
</dbReference>
<dbReference type="Pfam" id="PF18305">
    <property type="entry name" value="DNA_pol_A_exoN"/>
    <property type="match status" value="1"/>
</dbReference>
<protein>
    <submittedName>
        <fullName evidence="2">Ribonuclease D</fullName>
    </submittedName>
</protein>
<dbReference type="InterPro" id="IPR012337">
    <property type="entry name" value="RNaseH-like_sf"/>
</dbReference>
<dbReference type="Proteomes" id="UP000218399">
    <property type="component" value="Unassembled WGS sequence"/>
</dbReference>
<dbReference type="InterPro" id="IPR051086">
    <property type="entry name" value="RNase_D-like"/>
</dbReference>
<evidence type="ECO:0000259" key="1">
    <source>
        <dbReference type="PROSITE" id="PS50967"/>
    </source>
</evidence>
<dbReference type="InterPro" id="IPR041605">
    <property type="entry name" value="Exo_C"/>
</dbReference>